<dbReference type="GO" id="GO:0009088">
    <property type="term" value="P:threonine biosynthetic process"/>
    <property type="evidence" value="ECO:0007669"/>
    <property type="project" value="UniProtKB-UniRule"/>
</dbReference>
<proteinExistence type="inferred from homology"/>
<dbReference type="SUPFAM" id="SSF53686">
    <property type="entry name" value="Tryptophan synthase beta subunit-like PLP-dependent enzymes"/>
    <property type="match status" value="1"/>
</dbReference>
<evidence type="ECO:0000256" key="8">
    <source>
        <dbReference type="ARBA" id="ARBA00022898"/>
    </source>
</evidence>
<evidence type="ECO:0000256" key="2">
    <source>
        <dbReference type="ARBA" id="ARBA00004979"/>
    </source>
</evidence>
<dbReference type="RefSeq" id="WP_165267636.1">
    <property type="nucleotide sequence ID" value="NZ_JAALLS010000008.1"/>
</dbReference>
<evidence type="ECO:0000256" key="6">
    <source>
        <dbReference type="ARBA" id="ARBA00022605"/>
    </source>
</evidence>
<gene>
    <name evidence="15" type="primary">thrC</name>
    <name evidence="15" type="ORF">G3569_07385</name>
</gene>
<evidence type="ECO:0000259" key="13">
    <source>
        <dbReference type="Pfam" id="PF00291"/>
    </source>
</evidence>
<dbReference type="InterPro" id="IPR004450">
    <property type="entry name" value="Thr_synthase-like"/>
</dbReference>
<accession>A0A6M1TDD4</accession>
<keyword evidence="7" id="KW-0791">Threonine biosynthesis</keyword>
<dbReference type="InterPro" id="IPR029144">
    <property type="entry name" value="Thr_synth_N"/>
</dbReference>
<keyword evidence="6" id="KW-0028">Amino-acid biosynthesis</keyword>
<evidence type="ECO:0000256" key="12">
    <source>
        <dbReference type="PIRSR" id="PIRSR604450-51"/>
    </source>
</evidence>
<dbReference type="UniPathway" id="UPA00050">
    <property type="reaction ID" value="UER00065"/>
</dbReference>
<evidence type="ECO:0000256" key="3">
    <source>
        <dbReference type="ARBA" id="ARBA00005517"/>
    </source>
</evidence>
<dbReference type="Gene3D" id="3.40.50.1100">
    <property type="match status" value="2"/>
</dbReference>
<feature type="modified residue" description="N6-(pyridoxal phosphate)lysine" evidence="12">
    <location>
        <position position="106"/>
    </location>
</feature>
<evidence type="ECO:0000256" key="5">
    <source>
        <dbReference type="ARBA" id="ARBA00018679"/>
    </source>
</evidence>
<protein>
    <recommendedName>
        <fullName evidence="5 11">Threonine synthase</fullName>
        <ecNumber evidence="4 11">4.2.3.1</ecNumber>
    </recommendedName>
</protein>
<name>A0A6M1TDD4_9BACT</name>
<dbReference type="EC" id="4.2.3.1" evidence="4 11"/>
<evidence type="ECO:0000256" key="4">
    <source>
        <dbReference type="ARBA" id="ARBA00013028"/>
    </source>
</evidence>
<dbReference type="InterPro" id="IPR000634">
    <property type="entry name" value="Ser/Thr_deHydtase_PyrdxlP-BS"/>
</dbReference>
<dbReference type="InterPro" id="IPR051166">
    <property type="entry name" value="Threonine_Synthase"/>
</dbReference>
<sequence length="442" mass="48467">MKFVSTKGEAEPVSFAQAALRGLAPDGGLYIPGAWPSFPGSFWDSIKTKSLQEISYAMARPFIDELSDNALHNIINDAINFEAPLVQLDEKRYVLELFHGPTLAFKDFGARFMARAFAALREQSEQDLVIIAATSGDTGSAVAQGFLGVEGIKVCLLYPAGKVSHIQEQQLTTAGQNVTALEVDGTFDDCQRMVKQAFSDSSLNEQLLLSSANSINIARLVPQMFYYGYALAQLRGNSAPILCVPSGNFGNLTAGLMAAKLGMPAAGFIAATNANDIVPEYLETGSFNPRDSKQTISNAMDVGRPSNFERMHYLFNGNHHKMEKTIWGTSFSDDETRAALKKVYEKTDYVMDPHTAVAHLAVEEYRETANGYFGEQKDTPFVMLSTAHPAKFGDVIEPVIGEEVEIPERLAVCLEKNKKSVALENDYSVLKKWLLDNYKGAL</sequence>
<keyword evidence="16" id="KW-1185">Reference proteome</keyword>
<evidence type="ECO:0000256" key="9">
    <source>
        <dbReference type="ARBA" id="ARBA00023239"/>
    </source>
</evidence>
<evidence type="ECO:0000313" key="15">
    <source>
        <dbReference type="EMBL" id="NGP88172.1"/>
    </source>
</evidence>
<evidence type="ECO:0000256" key="1">
    <source>
        <dbReference type="ARBA" id="ARBA00001933"/>
    </source>
</evidence>
<evidence type="ECO:0000256" key="11">
    <source>
        <dbReference type="NCBIfam" id="TIGR00260"/>
    </source>
</evidence>
<dbReference type="PANTHER" id="PTHR42690">
    <property type="entry name" value="THREONINE SYNTHASE FAMILY MEMBER"/>
    <property type="match status" value="1"/>
</dbReference>
<dbReference type="Pfam" id="PF00291">
    <property type="entry name" value="PALP"/>
    <property type="match status" value="1"/>
</dbReference>
<dbReference type="PROSITE" id="PS00165">
    <property type="entry name" value="DEHYDRATASE_SER_THR"/>
    <property type="match status" value="1"/>
</dbReference>
<evidence type="ECO:0000313" key="16">
    <source>
        <dbReference type="Proteomes" id="UP000479132"/>
    </source>
</evidence>
<keyword evidence="9 15" id="KW-0456">Lyase</keyword>
<comment type="cofactor">
    <cofactor evidence="1 12">
        <name>pyridoxal 5'-phosphate</name>
        <dbReference type="ChEBI" id="CHEBI:597326"/>
    </cofactor>
</comment>
<evidence type="ECO:0000256" key="10">
    <source>
        <dbReference type="ARBA" id="ARBA00049144"/>
    </source>
</evidence>
<dbReference type="InterPro" id="IPR037158">
    <property type="entry name" value="Thr_synth_N_sf"/>
</dbReference>
<comment type="caution">
    <text evidence="15">The sequence shown here is derived from an EMBL/GenBank/DDBJ whole genome shotgun (WGS) entry which is preliminary data.</text>
</comment>
<dbReference type="Gene3D" id="3.90.1380.10">
    <property type="entry name" value="Threonine synthase, N-terminal domain"/>
    <property type="match status" value="1"/>
</dbReference>
<evidence type="ECO:0000259" key="14">
    <source>
        <dbReference type="Pfam" id="PF14821"/>
    </source>
</evidence>
<comment type="catalytic activity">
    <reaction evidence="10">
        <text>O-phospho-L-homoserine + H2O = L-threonine + phosphate</text>
        <dbReference type="Rhea" id="RHEA:10840"/>
        <dbReference type="ChEBI" id="CHEBI:15377"/>
        <dbReference type="ChEBI" id="CHEBI:43474"/>
        <dbReference type="ChEBI" id="CHEBI:57590"/>
        <dbReference type="ChEBI" id="CHEBI:57926"/>
        <dbReference type="EC" id="4.2.3.1"/>
    </reaction>
</comment>
<dbReference type="GO" id="GO:0004795">
    <property type="term" value="F:threonine synthase activity"/>
    <property type="evidence" value="ECO:0007669"/>
    <property type="project" value="UniProtKB-UniRule"/>
</dbReference>
<feature type="domain" description="Threonine synthase N-terminal" evidence="14">
    <location>
        <begin position="2"/>
        <end position="78"/>
    </location>
</feature>
<keyword evidence="8 12" id="KW-0663">Pyridoxal phosphate</keyword>
<evidence type="ECO:0000256" key="7">
    <source>
        <dbReference type="ARBA" id="ARBA00022697"/>
    </source>
</evidence>
<feature type="domain" description="Tryptophan synthase beta chain-like PALP" evidence="13">
    <location>
        <begin position="94"/>
        <end position="366"/>
    </location>
</feature>
<dbReference type="InterPro" id="IPR001926">
    <property type="entry name" value="TrpB-like_PALP"/>
</dbReference>
<dbReference type="GO" id="GO:0030170">
    <property type="term" value="F:pyridoxal phosphate binding"/>
    <property type="evidence" value="ECO:0007669"/>
    <property type="project" value="InterPro"/>
</dbReference>
<dbReference type="InterPro" id="IPR036052">
    <property type="entry name" value="TrpB-like_PALP_sf"/>
</dbReference>
<organism evidence="15 16">
    <name type="scientific">Fodinibius halophilus</name>
    <dbReference type="NCBI Taxonomy" id="1736908"/>
    <lineage>
        <taxon>Bacteria</taxon>
        <taxon>Pseudomonadati</taxon>
        <taxon>Balneolota</taxon>
        <taxon>Balneolia</taxon>
        <taxon>Balneolales</taxon>
        <taxon>Balneolaceae</taxon>
        <taxon>Fodinibius</taxon>
    </lineage>
</organism>
<dbReference type="EMBL" id="JAALLS010000008">
    <property type="protein sequence ID" value="NGP88172.1"/>
    <property type="molecule type" value="Genomic_DNA"/>
</dbReference>
<comment type="pathway">
    <text evidence="2">Amino-acid biosynthesis; L-threonine biosynthesis; L-threonine from L-aspartate: step 5/5.</text>
</comment>
<dbReference type="PANTHER" id="PTHR42690:SF1">
    <property type="entry name" value="THREONINE SYNTHASE-LIKE 2"/>
    <property type="match status" value="1"/>
</dbReference>
<reference evidence="15 16" key="1">
    <citation type="submission" date="2020-02" db="EMBL/GenBank/DDBJ databases">
        <title>Aliifodinibius halophilus 2W32, complete genome.</title>
        <authorList>
            <person name="Li Y."/>
            <person name="Wu S."/>
        </authorList>
    </citation>
    <scope>NUCLEOTIDE SEQUENCE [LARGE SCALE GENOMIC DNA]</scope>
    <source>
        <strain evidence="15 16">2W32</strain>
    </source>
</reference>
<dbReference type="Pfam" id="PF14821">
    <property type="entry name" value="Thr_synth_N"/>
    <property type="match status" value="1"/>
</dbReference>
<dbReference type="Proteomes" id="UP000479132">
    <property type="component" value="Unassembled WGS sequence"/>
</dbReference>
<comment type="similarity">
    <text evidence="3">Belongs to the threonine synthase family.</text>
</comment>
<dbReference type="NCBIfam" id="TIGR00260">
    <property type="entry name" value="thrC"/>
    <property type="match status" value="1"/>
</dbReference>
<dbReference type="AlphaFoldDB" id="A0A6M1TDD4"/>